<gene>
    <name evidence="8" type="ORF">Ddye_031206</name>
</gene>
<dbReference type="FunFam" id="2.60.120.330:FF:000005">
    <property type="entry name" value="1-aminocyclopropane-1-carboxylate oxidase homolog 1"/>
    <property type="match status" value="1"/>
</dbReference>
<evidence type="ECO:0000256" key="1">
    <source>
        <dbReference type="ARBA" id="ARBA00001962"/>
    </source>
</evidence>
<keyword evidence="4 6" id="KW-0560">Oxidoreductase</keyword>
<dbReference type="Pfam" id="PF03171">
    <property type="entry name" value="2OG-FeII_Oxy"/>
    <property type="match status" value="1"/>
</dbReference>
<dbReference type="GO" id="GO:0046872">
    <property type="term" value="F:metal ion binding"/>
    <property type="evidence" value="ECO:0007669"/>
    <property type="project" value="UniProtKB-KW"/>
</dbReference>
<evidence type="ECO:0000256" key="3">
    <source>
        <dbReference type="ARBA" id="ARBA00022723"/>
    </source>
</evidence>
<dbReference type="InterPro" id="IPR005123">
    <property type="entry name" value="Oxoglu/Fe-dep_dioxygenase_dom"/>
</dbReference>
<evidence type="ECO:0000256" key="2">
    <source>
        <dbReference type="ARBA" id="ARBA00008056"/>
    </source>
</evidence>
<dbReference type="AlphaFoldDB" id="A0AAD9THV7"/>
<name>A0AAD9THV7_9ROSI</name>
<dbReference type="Gene3D" id="2.60.120.330">
    <property type="entry name" value="B-lactam Antibiotic, Isopenicillin N Synthase, Chain"/>
    <property type="match status" value="1"/>
</dbReference>
<dbReference type="PROSITE" id="PS51471">
    <property type="entry name" value="FE2OG_OXY"/>
    <property type="match status" value="1"/>
</dbReference>
<accession>A0AAD9THV7</accession>
<protein>
    <recommendedName>
        <fullName evidence="7">Fe2OG dioxygenase domain-containing protein</fullName>
    </recommendedName>
</protein>
<dbReference type="InterPro" id="IPR026992">
    <property type="entry name" value="DIOX_N"/>
</dbReference>
<proteinExistence type="inferred from homology"/>
<comment type="caution">
    <text evidence="8">The sequence shown here is derived from an EMBL/GenBank/DDBJ whole genome shotgun (WGS) entry which is preliminary data.</text>
</comment>
<feature type="domain" description="Fe2OG dioxygenase" evidence="7">
    <location>
        <begin position="213"/>
        <end position="316"/>
    </location>
</feature>
<reference evidence="8" key="1">
    <citation type="journal article" date="2023" name="Plant J.">
        <title>Genome sequences and population genomics provide insights into the demographic history, inbreeding, and mutation load of two 'living fossil' tree species of Dipteronia.</title>
        <authorList>
            <person name="Feng Y."/>
            <person name="Comes H.P."/>
            <person name="Chen J."/>
            <person name="Zhu S."/>
            <person name="Lu R."/>
            <person name="Zhang X."/>
            <person name="Li P."/>
            <person name="Qiu J."/>
            <person name="Olsen K.M."/>
            <person name="Qiu Y."/>
        </authorList>
    </citation>
    <scope>NUCLEOTIDE SEQUENCE</scope>
    <source>
        <strain evidence="8">KIB01</strain>
    </source>
</reference>
<sequence>MAATTVNTELYDRSKDVKDFDDSKAGVKGLVDSGITTIPRFFVHPVETLSDLGRNSTTQPNTLVIPLIDLSGVDDSDFRSTIVENIARSSRDLGFFQIINHGIEVEALERVIVAIKGFHEQPVDVKARMYRRDKKSNISFYSNLDLFHSKAAAWRDTLHIKLGPNLPEIDEIPEICRNGVMEWNQNVTNLGEMLMGLLSEGLGLDTERLKDMGFLERRVMAASYYPCCPQPDLTVGIASHTDPGALTILLQDQIGGLQVKYGDQWLDVKPVPGALVINIGDLLQIASNDEYRSVEHRVLANPVKEPRISTAVFFSPSIGDSLYGPLTELVSLEKPPKYRQFTYTDYMTRFFTKELDSKSLLNCYRLLDTE</sequence>
<evidence type="ECO:0000313" key="8">
    <source>
        <dbReference type="EMBL" id="KAK2636414.1"/>
    </source>
</evidence>
<dbReference type="EMBL" id="JANJYI010000009">
    <property type="protein sequence ID" value="KAK2636414.1"/>
    <property type="molecule type" value="Genomic_DNA"/>
</dbReference>
<dbReference type="Pfam" id="PF14226">
    <property type="entry name" value="DIOX_N"/>
    <property type="match status" value="1"/>
</dbReference>
<dbReference type="InterPro" id="IPR027443">
    <property type="entry name" value="IPNS-like_sf"/>
</dbReference>
<evidence type="ECO:0000256" key="6">
    <source>
        <dbReference type="RuleBase" id="RU003682"/>
    </source>
</evidence>
<organism evidence="8 9">
    <name type="scientific">Dipteronia dyeriana</name>
    <dbReference type="NCBI Taxonomy" id="168575"/>
    <lineage>
        <taxon>Eukaryota</taxon>
        <taxon>Viridiplantae</taxon>
        <taxon>Streptophyta</taxon>
        <taxon>Embryophyta</taxon>
        <taxon>Tracheophyta</taxon>
        <taxon>Spermatophyta</taxon>
        <taxon>Magnoliopsida</taxon>
        <taxon>eudicotyledons</taxon>
        <taxon>Gunneridae</taxon>
        <taxon>Pentapetalae</taxon>
        <taxon>rosids</taxon>
        <taxon>malvids</taxon>
        <taxon>Sapindales</taxon>
        <taxon>Sapindaceae</taxon>
        <taxon>Hippocastanoideae</taxon>
        <taxon>Acereae</taxon>
        <taxon>Dipteronia</taxon>
    </lineage>
</organism>
<keyword evidence="3 6" id="KW-0479">Metal-binding</keyword>
<dbReference type="InterPro" id="IPR044861">
    <property type="entry name" value="IPNS-like_FE2OG_OXY"/>
</dbReference>
<dbReference type="GO" id="GO:0051213">
    <property type="term" value="F:dioxygenase activity"/>
    <property type="evidence" value="ECO:0007669"/>
    <property type="project" value="UniProtKB-ARBA"/>
</dbReference>
<evidence type="ECO:0000313" key="9">
    <source>
        <dbReference type="Proteomes" id="UP001280121"/>
    </source>
</evidence>
<evidence type="ECO:0000256" key="4">
    <source>
        <dbReference type="ARBA" id="ARBA00023002"/>
    </source>
</evidence>
<evidence type="ECO:0000256" key="5">
    <source>
        <dbReference type="ARBA" id="ARBA00023004"/>
    </source>
</evidence>
<evidence type="ECO:0000259" key="7">
    <source>
        <dbReference type="PROSITE" id="PS51471"/>
    </source>
</evidence>
<dbReference type="PANTHER" id="PTHR10209">
    <property type="entry name" value="OXIDOREDUCTASE, 2OG-FE II OXYGENASE FAMILY PROTEIN"/>
    <property type="match status" value="1"/>
</dbReference>
<comment type="similarity">
    <text evidence="2 6">Belongs to the iron/ascorbate-dependent oxidoreductase family.</text>
</comment>
<dbReference type="Proteomes" id="UP001280121">
    <property type="component" value="Unassembled WGS sequence"/>
</dbReference>
<dbReference type="SUPFAM" id="SSF51197">
    <property type="entry name" value="Clavaminate synthase-like"/>
    <property type="match status" value="1"/>
</dbReference>
<dbReference type="PANTHER" id="PTHR10209:SF751">
    <property type="entry name" value="OS06G0255100 PROTEIN"/>
    <property type="match status" value="1"/>
</dbReference>
<keyword evidence="9" id="KW-1185">Reference proteome</keyword>
<comment type="cofactor">
    <cofactor evidence="1">
        <name>Fe cation</name>
        <dbReference type="ChEBI" id="CHEBI:24875"/>
    </cofactor>
</comment>
<keyword evidence="5 6" id="KW-0408">Iron</keyword>